<organism evidence="1">
    <name type="scientific">uncultured virus</name>
    <dbReference type="NCBI Taxonomy" id="340016"/>
    <lineage>
        <taxon>Viruses</taxon>
        <taxon>environmental samples</taxon>
    </lineage>
</organism>
<name>A0A218ML77_9VIRU</name>
<proteinExistence type="predicted"/>
<accession>A0A218ML77</accession>
<dbReference type="EMBL" id="KY052811">
    <property type="protein sequence ID" value="ASF00037.1"/>
    <property type="molecule type" value="Genomic_DNA"/>
</dbReference>
<evidence type="ECO:0000313" key="1">
    <source>
        <dbReference type="EMBL" id="ASF00037.1"/>
    </source>
</evidence>
<protein>
    <submittedName>
        <fullName evidence="1">Uncharacterized protein</fullName>
    </submittedName>
</protein>
<reference evidence="1" key="1">
    <citation type="submission" date="2016-10" db="EMBL/GenBank/DDBJ databases">
        <authorList>
            <person name="Varghese N."/>
        </authorList>
    </citation>
    <scope>NUCLEOTIDE SEQUENCE</scope>
</reference>
<sequence>MALNDLTGQNIEDTFQKVVQTDGTSLANGTGSLLPISFNGNNVIISGSLIAQTYIVSESIINISSGSTVFGDTVDDNHTFTGSISASGNLTVSSINGTINGGTF</sequence>
<reference evidence="1" key="2">
    <citation type="journal article" date="2017" name="Nat. Commun.">
        <title>Single-virus genomics reveals hidden cosmopolitan and abundant viruses.</title>
        <authorList>
            <person name="Martinez-Hernandez F."/>
            <person name="Fornas O."/>
            <person name="Lluesma Gomez M."/>
            <person name="Bolduc B."/>
            <person name="de la Cruz Pena M.J."/>
            <person name="Martinez J.M."/>
            <person name="Anton J."/>
            <person name="Gasol J.M."/>
            <person name="Rosselli R."/>
            <person name="Rodriguez-Valera F."/>
            <person name="Sullivan M.B."/>
            <person name="Acinas S.G."/>
            <person name="Martinez-Garcia M."/>
        </authorList>
    </citation>
    <scope>NUCLEOTIDE SEQUENCE</scope>
</reference>